<proteinExistence type="predicted"/>
<dbReference type="STRING" id="28892.Metli_1574"/>
<protein>
    <submittedName>
        <fullName evidence="1">Methanogenesis marker protein 8</fullName>
    </submittedName>
</protein>
<keyword evidence="2" id="KW-1185">Reference proteome</keyword>
<reference evidence="1 2" key="1">
    <citation type="submission" date="2011-08" db="EMBL/GenBank/DDBJ databases">
        <title>The complete genome of Methanofollis liminatans DSM 4140.</title>
        <authorList>
            <consortium name="US DOE Joint Genome Institute (JGI-PGF)"/>
            <person name="Lucas S."/>
            <person name="Han J."/>
            <person name="Lapidus A."/>
            <person name="Bruce D."/>
            <person name="Goodwin L."/>
            <person name="Pitluck S."/>
            <person name="Peters L."/>
            <person name="Kyrpides N."/>
            <person name="Mavromatis K."/>
            <person name="Ivanova N."/>
            <person name="Mikhailova N."/>
            <person name="Lu M."/>
            <person name="Detter J.C."/>
            <person name="Tapia R."/>
            <person name="Han C."/>
            <person name="Land M."/>
            <person name="Hauser L."/>
            <person name="Markowitz V."/>
            <person name="Cheng J.-F."/>
            <person name="Hugenholtz P."/>
            <person name="Woyke T."/>
            <person name="Wu D."/>
            <person name="Spring S."/>
            <person name="Schuler E."/>
            <person name="Brambilla E."/>
            <person name="Klenk H.-P."/>
            <person name="Eisen J.A."/>
        </authorList>
    </citation>
    <scope>NUCLEOTIDE SEQUENCE [LARGE SCALE GENOMIC DNA]</scope>
    <source>
        <strain evidence="1 2">DSM 4140</strain>
    </source>
</reference>
<accession>J1L455</accession>
<evidence type="ECO:0000313" key="1">
    <source>
        <dbReference type="EMBL" id="EJG07525.1"/>
    </source>
</evidence>
<dbReference type="InterPro" id="IPR009181">
    <property type="entry name" value="Methan_mark_8"/>
</dbReference>
<dbReference type="PIRSF" id="PIRSF004929">
    <property type="entry name" value="UCP004929"/>
    <property type="match status" value="1"/>
</dbReference>
<dbReference type="NCBIfam" id="TIGR03275">
    <property type="entry name" value="methan_mark_8"/>
    <property type="match status" value="1"/>
</dbReference>
<dbReference type="Proteomes" id="UP000005095">
    <property type="component" value="Chromosome"/>
</dbReference>
<dbReference type="OrthoDB" id="358516at2157"/>
<name>J1L455_9EURY</name>
<dbReference type="RefSeq" id="WP_004039283.1">
    <property type="nucleotide sequence ID" value="NZ_CM001555.1"/>
</dbReference>
<dbReference type="AlphaFoldDB" id="J1L455"/>
<gene>
    <name evidence="1" type="ORF">Metli_1574</name>
</gene>
<dbReference type="PATRIC" id="fig|28892.9.peg.1702"/>
<sequence>MNDEHIIEAIGRTRVVVRDGQVVEVGDPLIRACPLAERFGRPVREMTKEAIRENIEERIRSFGMCTPDRQVLAGPDFVLFGASELISCAMRRALLDCAVIACDGAGTLVAQNPALVQGIGGRMSGLVKTSPILAVIRRIEENGGRVLDPATAAIDQVGGAAFARELGCRKAAVTVAGAGDAERIRRLFPETLIVGVHTTGLSAEEAERLVAAADIVTVCASRHLREAAGKVALLQGGAAIPVFALTPRGKDVILEKIRETDVPVFIKAERLPVAGKREPEPLI</sequence>
<evidence type="ECO:0000313" key="2">
    <source>
        <dbReference type="Proteomes" id="UP000005095"/>
    </source>
</evidence>
<dbReference type="HOGENOM" id="CLU_982163_0_0_2"/>
<dbReference type="EMBL" id="CM001555">
    <property type="protein sequence ID" value="EJG07525.1"/>
    <property type="molecule type" value="Genomic_DNA"/>
</dbReference>
<organism evidence="1 2">
    <name type="scientific">Methanofollis liminatans DSM 4140</name>
    <dbReference type="NCBI Taxonomy" id="28892"/>
    <lineage>
        <taxon>Archaea</taxon>
        <taxon>Methanobacteriati</taxon>
        <taxon>Methanobacteriota</taxon>
        <taxon>Stenosarchaea group</taxon>
        <taxon>Methanomicrobia</taxon>
        <taxon>Methanomicrobiales</taxon>
        <taxon>Methanomicrobiaceae</taxon>
        <taxon>Methanofollis</taxon>
    </lineage>
</organism>
<dbReference type="Pfam" id="PF09872">
    <property type="entry name" value="DUF2099"/>
    <property type="match status" value="1"/>
</dbReference>